<proteinExistence type="predicted"/>
<dbReference type="EMBL" id="JAQMLU010000009">
    <property type="protein sequence ID" value="MDB8750170.1"/>
    <property type="molecule type" value="Genomic_DNA"/>
</dbReference>
<accession>A0AAW6EEB3</accession>
<dbReference type="EMBL" id="JAQMLS010000002">
    <property type="protein sequence ID" value="MDB8741159.1"/>
    <property type="molecule type" value="Genomic_DNA"/>
</dbReference>
<organism evidence="3 4">
    <name type="scientific">Ruminococcus bicirculans</name>
    <name type="common">ex Wegman et al. 2014</name>
    <dbReference type="NCBI Taxonomy" id="1160721"/>
    <lineage>
        <taxon>Bacteria</taxon>
        <taxon>Bacillati</taxon>
        <taxon>Bacillota</taxon>
        <taxon>Clostridia</taxon>
        <taxon>Eubacteriales</taxon>
        <taxon>Oscillospiraceae</taxon>
        <taxon>Ruminococcus</taxon>
    </lineage>
</organism>
<dbReference type="AlphaFoldDB" id="A0AAW6EEB3"/>
<keyword evidence="1" id="KW-0175">Coiled coil</keyword>
<name>A0AAW6EEB3_9FIRM</name>
<evidence type="ECO:0000313" key="4">
    <source>
        <dbReference type="Proteomes" id="UP001213042"/>
    </source>
</evidence>
<evidence type="ECO:0000313" key="2">
    <source>
        <dbReference type="EMBL" id="MDB8741159.1"/>
    </source>
</evidence>
<evidence type="ECO:0008006" key="5">
    <source>
        <dbReference type="Google" id="ProtNLM"/>
    </source>
</evidence>
<sequence length="102" mass="11427">MAFLFHDIVLDDTAFKTASDDMASLKQQAADLKTKLEKMYEDVTSALDTSAGDEIQFTAKNVLLQPIEDMSAVIQHISDTLNTIIGTGYYKDIFVKFEELNE</sequence>
<reference evidence="3" key="1">
    <citation type="submission" date="2023-01" db="EMBL/GenBank/DDBJ databases">
        <title>Human gut microbiome strain richness.</title>
        <authorList>
            <person name="Chen-Liaw A."/>
        </authorList>
    </citation>
    <scope>NUCLEOTIDE SEQUENCE</scope>
    <source>
        <strain evidence="3">D43st1_D9_D43t1_170807</strain>
        <strain evidence="2">D59st1_B8_D59t2_181005</strain>
    </source>
</reference>
<evidence type="ECO:0000313" key="3">
    <source>
        <dbReference type="EMBL" id="MDB8750170.1"/>
    </source>
</evidence>
<protein>
    <recommendedName>
        <fullName evidence="5">LXG domain-containing protein</fullName>
    </recommendedName>
</protein>
<comment type="caution">
    <text evidence="3">The sequence shown here is derived from an EMBL/GenBank/DDBJ whole genome shotgun (WGS) entry which is preliminary data.</text>
</comment>
<dbReference type="Proteomes" id="UP001213042">
    <property type="component" value="Unassembled WGS sequence"/>
</dbReference>
<dbReference type="Proteomes" id="UP001211421">
    <property type="component" value="Unassembled WGS sequence"/>
</dbReference>
<gene>
    <name evidence="2" type="ORF">PNV70_03640</name>
    <name evidence="3" type="ORF">PNW00_06875</name>
</gene>
<dbReference type="RefSeq" id="WP_195221117.1">
    <property type="nucleotide sequence ID" value="NZ_CAKVSD010000012.1"/>
</dbReference>
<feature type="coiled-coil region" evidence="1">
    <location>
        <begin position="15"/>
        <end position="42"/>
    </location>
</feature>
<evidence type="ECO:0000256" key="1">
    <source>
        <dbReference type="SAM" id="Coils"/>
    </source>
</evidence>